<dbReference type="EMBL" id="JAIQDJ010000011">
    <property type="protein sequence ID" value="MBZ4187122.1"/>
    <property type="molecule type" value="Genomic_DNA"/>
</dbReference>
<dbReference type="Proteomes" id="UP001430290">
    <property type="component" value="Unassembled WGS sequence"/>
</dbReference>
<gene>
    <name evidence="1" type="ORF">K7B09_12405</name>
</gene>
<sequence>MYCIDYSGYFSIIAPKKCSNIDKGPWRVGDLLVTALGLDYHTSTTMYGVNRGEMIAYTYSWDGNGIVGLVFDSIHKVANDKTLDAIGYRDPSMFYEKTSVANFLPCA</sequence>
<dbReference type="RefSeq" id="WP_223629791.1">
    <property type="nucleotide sequence ID" value="NZ_JAIQDJ010000011.1"/>
</dbReference>
<keyword evidence="2" id="KW-1185">Reference proteome</keyword>
<comment type="caution">
    <text evidence="1">The sequence shown here is derived from an EMBL/GenBank/DDBJ whole genome shotgun (WGS) entry which is preliminary data.</text>
</comment>
<name>A0ABS7TGX6_9GAMM</name>
<accession>A0ABS7TGX6</accession>
<evidence type="ECO:0000313" key="2">
    <source>
        <dbReference type="Proteomes" id="UP001430290"/>
    </source>
</evidence>
<reference evidence="1" key="1">
    <citation type="submission" date="2021-09" db="EMBL/GenBank/DDBJ databases">
        <authorList>
            <person name="Wu T."/>
            <person name="Guo S.Z."/>
        </authorList>
    </citation>
    <scope>NUCLEOTIDE SEQUENCE</scope>
    <source>
        <strain evidence="1">RSS-23</strain>
    </source>
</reference>
<evidence type="ECO:0000313" key="1">
    <source>
        <dbReference type="EMBL" id="MBZ4187122.1"/>
    </source>
</evidence>
<proteinExistence type="predicted"/>
<protein>
    <submittedName>
        <fullName evidence="1">Uncharacterized protein</fullName>
    </submittedName>
</protein>
<organism evidence="1 2">
    <name type="scientific">Thermomonas beijingensis</name>
    <dbReference type="NCBI Taxonomy" id="2872701"/>
    <lineage>
        <taxon>Bacteria</taxon>
        <taxon>Pseudomonadati</taxon>
        <taxon>Pseudomonadota</taxon>
        <taxon>Gammaproteobacteria</taxon>
        <taxon>Lysobacterales</taxon>
        <taxon>Lysobacteraceae</taxon>
        <taxon>Thermomonas</taxon>
    </lineage>
</organism>